<evidence type="ECO:0000313" key="3">
    <source>
        <dbReference type="Proteomes" id="UP001465668"/>
    </source>
</evidence>
<feature type="compositionally biased region" description="Pro residues" evidence="1">
    <location>
        <begin position="318"/>
        <end position="328"/>
    </location>
</feature>
<feature type="compositionally biased region" description="Polar residues" evidence="1">
    <location>
        <begin position="246"/>
        <end position="263"/>
    </location>
</feature>
<name>A0ABR2XEW8_9PEZI</name>
<dbReference type="EMBL" id="JARVKM010000065">
    <property type="protein sequence ID" value="KAK9772166.1"/>
    <property type="molecule type" value="Genomic_DNA"/>
</dbReference>
<protein>
    <submittedName>
        <fullName evidence="2">C2H2-type domain-containing protein</fullName>
    </submittedName>
</protein>
<comment type="caution">
    <text evidence="2">The sequence shown here is derived from an EMBL/GenBank/DDBJ whole genome shotgun (WGS) entry which is preliminary data.</text>
</comment>
<accession>A0ABR2XEW8</accession>
<reference evidence="2 3" key="1">
    <citation type="submission" date="2024-02" db="EMBL/GenBank/DDBJ databases">
        <title>First draft genome assembly of two strains of Seiridium cardinale.</title>
        <authorList>
            <person name="Emiliani G."/>
            <person name="Scali E."/>
        </authorList>
    </citation>
    <scope>NUCLEOTIDE SEQUENCE [LARGE SCALE GENOMIC DNA]</scope>
    <source>
        <strain evidence="2 3">BM-138-000479</strain>
    </source>
</reference>
<evidence type="ECO:0000256" key="1">
    <source>
        <dbReference type="SAM" id="MobiDB-lite"/>
    </source>
</evidence>
<feature type="region of interest" description="Disordered" evidence="1">
    <location>
        <begin position="309"/>
        <end position="328"/>
    </location>
</feature>
<sequence>MSALAFRCTCKAVFASIDELDLHLQAEQTRKIQDRDFTTRIVQRFEQYLSHAKAEDEDTTSDDDIATVDVLQKHQDEHGYHCPYEGCDQGPVKKLAVFREHYGIHINYERTCPICWPFKSQTSIEWIRHAKRHQNLEDDVDKKYLHDKCADLHQRIRKELIEAHPKPCLSRTRKTQKRKLGEISTESAGPRVQWPRLENVDNIANARLSTQSTTSAESAEYFPAIPGMAGNTSSRTTQHLVKETQSDGISSSRNQNPLSTVSDSDMRSSFENHMPGGSRLGLFADGQDTLNSPSIVSFALPPQREFASAPPIYQVKNYPPPLPPPFST</sequence>
<feature type="region of interest" description="Disordered" evidence="1">
    <location>
        <begin position="240"/>
        <end position="276"/>
    </location>
</feature>
<organism evidence="2 3">
    <name type="scientific">Seiridium cardinale</name>
    <dbReference type="NCBI Taxonomy" id="138064"/>
    <lineage>
        <taxon>Eukaryota</taxon>
        <taxon>Fungi</taxon>
        <taxon>Dikarya</taxon>
        <taxon>Ascomycota</taxon>
        <taxon>Pezizomycotina</taxon>
        <taxon>Sordariomycetes</taxon>
        <taxon>Xylariomycetidae</taxon>
        <taxon>Amphisphaeriales</taxon>
        <taxon>Sporocadaceae</taxon>
        <taxon>Seiridium</taxon>
    </lineage>
</organism>
<keyword evidence="3" id="KW-1185">Reference proteome</keyword>
<evidence type="ECO:0000313" key="2">
    <source>
        <dbReference type="EMBL" id="KAK9772166.1"/>
    </source>
</evidence>
<dbReference type="Proteomes" id="UP001465668">
    <property type="component" value="Unassembled WGS sequence"/>
</dbReference>
<gene>
    <name evidence="2" type="ORF">SCAR479_11175</name>
</gene>
<proteinExistence type="predicted"/>